<organism evidence="1 2">
    <name type="scientific">Parasulfitobacter algicola</name>
    <dbReference type="NCBI Taxonomy" id="2614809"/>
    <lineage>
        <taxon>Bacteria</taxon>
        <taxon>Pseudomonadati</taxon>
        <taxon>Pseudomonadota</taxon>
        <taxon>Alphaproteobacteria</taxon>
        <taxon>Rhodobacterales</taxon>
        <taxon>Roseobacteraceae</taxon>
        <taxon>Parasulfitobacter</taxon>
    </lineage>
</organism>
<dbReference type="InterPro" id="IPR011747">
    <property type="entry name" value="CHP02241"/>
</dbReference>
<dbReference type="Proteomes" id="UP000777935">
    <property type="component" value="Unassembled WGS sequence"/>
</dbReference>
<dbReference type="EMBL" id="JABUFE010000008">
    <property type="protein sequence ID" value="NSX55760.1"/>
    <property type="molecule type" value="Genomic_DNA"/>
</dbReference>
<protein>
    <submittedName>
        <fullName evidence="1">Phage tail protein</fullName>
    </submittedName>
</protein>
<dbReference type="NCBIfam" id="TIGR02241">
    <property type="entry name" value="conserved hypothetical phage tail region protein"/>
    <property type="match status" value="1"/>
</dbReference>
<sequence>MPLEMPGNSYNFRLDIGGEVVGVFTDVTPPSARVESIEYREGGGAPAVRVLPGRVIYDPVVLRWGFGLSPVLWTWMTASMAGRAEYKDIALIMIGNDGEMQTGRYNMFRCLPTACSMSELSALSQSVSIESLEIRYENLERILA</sequence>
<gene>
    <name evidence="1" type="ORF">HRQ87_13200</name>
</gene>
<dbReference type="InterPro" id="IPR010667">
    <property type="entry name" value="Phage_T4_Gp19"/>
</dbReference>
<keyword evidence="2" id="KW-1185">Reference proteome</keyword>
<dbReference type="RefSeq" id="WP_174138916.1">
    <property type="nucleotide sequence ID" value="NZ_JABUFE010000008.1"/>
</dbReference>
<dbReference type="PANTHER" id="PTHR38009">
    <property type="entry name" value="CONSERVED HYPOTHETICAL PHAGE TAIL PROTEIN"/>
    <property type="match status" value="1"/>
</dbReference>
<dbReference type="PANTHER" id="PTHR38009:SF1">
    <property type="entry name" value="CONSERVED HYPOTHETICAL PHAGE TAIL PROTEIN"/>
    <property type="match status" value="1"/>
</dbReference>
<accession>A0ABX2ITW0</accession>
<reference evidence="1 2" key="1">
    <citation type="submission" date="2020-06" db="EMBL/GenBank/DDBJ databases">
        <title>Sulfitobacter algicola sp. nov., isolated from green algae.</title>
        <authorList>
            <person name="Wang C."/>
        </authorList>
    </citation>
    <scope>NUCLEOTIDE SEQUENCE [LARGE SCALE GENOMIC DNA]</scope>
    <source>
        <strain evidence="1 2">1151</strain>
    </source>
</reference>
<dbReference type="Pfam" id="PF06841">
    <property type="entry name" value="Phage_T4_gp19"/>
    <property type="match status" value="1"/>
</dbReference>
<comment type="caution">
    <text evidence="1">The sequence shown here is derived from an EMBL/GenBank/DDBJ whole genome shotgun (WGS) entry which is preliminary data.</text>
</comment>
<proteinExistence type="predicted"/>
<evidence type="ECO:0000313" key="1">
    <source>
        <dbReference type="EMBL" id="NSX55760.1"/>
    </source>
</evidence>
<evidence type="ECO:0000313" key="2">
    <source>
        <dbReference type="Proteomes" id="UP000777935"/>
    </source>
</evidence>
<name>A0ABX2ITW0_9RHOB</name>